<reference evidence="3" key="1">
    <citation type="journal article" date="2016" name="Nat. Commun.">
        <title>The Gonium pectorale genome demonstrates co-option of cell cycle regulation during the evolution of multicellularity.</title>
        <authorList>
            <person name="Hanschen E.R."/>
            <person name="Marriage T.N."/>
            <person name="Ferris P.J."/>
            <person name="Hamaji T."/>
            <person name="Toyoda A."/>
            <person name="Fujiyama A."/>
            <person name="Neme R."/>
            <person name="Noguchi H."/>
            <person name="Minakuchi Y."/>
            <person name="Suzuki M."/>
            <person name="Kawai-Toyooka H."/>
            <person name="Smith D.R."/>
            <person name="Sparks H."/>
            <person name="Anderson J."/>
            <person name="Bakaric R."/>
            <person name="Luria V."/>
            <person name="Karger A."/>
            <person name="Kirschner M.W."/>
            <person name="Durand P.M."/>
            <person name="Michod R.E."/>
            <person name="Nozaki H."/>
            <person name="Olson B.J."/>
        </authorList>
    </citation>
    <scope>NUCLEOTIDE SEQUENCE [LARGE SCALE GENOMIC DNA]</scope>
    <source>
        <strain evidence="3">NIES-2863</strain>
    </source>
</reference>
<evidence type="ECO:0000256" key="1">
    <source>
        <dbReference type="SAM" id="MobiDB-lite"/>
    </source>
</evidence>
<organism evidence="2 3">
    <name type="scientific">Gonium pectorale</name>
    <name type="common">Green alga</name>
    <dbReference type="NCBI Taxonomy" id="33097"/>
    <lineage>
        <taxon>Eukaryota</taxon>
        <taxon>Viridiplantae</taxon>
        <taxon>Chlorophyta</taxon>
        <taxon>core chlorophytes</taxon>
        <taxon>Chlorophyceae</taxon>
        <taxon>CS clade</taxon>
        <taxon>Chlamydomonadales</taxon>
        <taxon>Volvocaceae</taxon>
        <taxon>Gonium</taxon>
    </lineage>
</organism>
<feature type="region of interest" description="Disordered" evidence="1">
    <location>
        <begin position="77"/>
        <end position="100"/>
    </location>
</feature>
<proteinExistence type="predicted"/>
<gene>
    <name evidence="2" type="ORF">GPECTOR_47g367</name>
</gene>
<name>A0A150G8F6_GONPE</name>
<keyword evidence="3" id="KW-1185">Reference proteome</keyword>
<accession>A0A150G8F6</accession>
<protein>
    <submittedName>
        <fullName evidence="2">Uncharacterized protein</fullName>
    </submittedName>
</protein>
<comment type="caution">
    <text evidence="2">The sequence shown here is derived from an EMBL/GenBank/DDBJ whole genome shotgun (WGS) entry which is preliminary data.</text>
</comment>
<sequence>MQFALAPSCSRLWALTERECTFTASSSWPVAGLEAGPAYLYYPRLVGATATAEHLTITCPPDDWDALLLRTAPMQPPAAAGSNLDEGLQAPPPATSRRGLVPCGTATVSSGAELLAALERLQPGHARLLISLVANISLPVSPTPQRADPVAGDDDDAPLVVVYRNVTLVGGGRGIPVSAGGSATTGTPTPTTELDLNLRRNTFGLAAGWQRLLQQQEQPLLPAVVDTGNSTAAGPSAAAVVWRGRPVLVMADLALVNSPPGPPASWPVGMLGIFHHFAGIDRNGSAGLQLVSLRCALMQPKGLLSYVAYWYGRAYLQQQQGAQQQDATAWLQQFITQRTTRDADDGSPRVIYVMGDYYQSNNSTYVTTPLRTAATPLDFDLWSPSHPGLLQPLLQWWLAASVATNKNDGGTSSVYAAAAGLNLGSAAEGSSDRAAVAAVSALVAAAAGPLLPPSSFALAGSGEELLALLQEAWSDGSGGPRVIILRRNITLQPGLWPPGGAVLSYNVTLEGPVAGAPVRLDTAGLPLVQRRRPLAAAAVASTGGGGGNPPQLAPPPPVYVLLERLVVAGWTPPLMAVPPAEVAAAAAAAAAMTPAGGGGGGAVQEQGAATATAGLLTWMDRCLAAAYNGTAIGGAGNGSKSGSMPTSSAGRAAAAATIVGAAAAALAAGEIYWEARNCTFVLPAALQRPSSLPAGGGGG</sequence>
<evidence type="ECO:0000313" key="2">
    <source>
        <dbReference type="EMBL" id="KXZ46091.1"/>
    </source>
</evidence>
<dbReference type="EMBL" id="LSYV01000048">
    <property type="protein sequence ID" value="KXZ46091.1"/>
    <property type="molecule type" value="Genomic_DNA"/>
</dbReference>
<dbReference type="OrthoDB" id="550265at2759"/>
<dbReference type="Proteomes" id="UP000075714">
    <property type="component" value="Unassembled WGS sequence"/>
</dbReference>
<evidence type="ECO:0000313" key="3">
    <source>
        <dbReference type="Proteomes" id="UP000075714"/>
    </source>
</evidence>
<dbReference type="AlphaFoldDB" id="A0A150G8F6"/>